<feature type="domain" description="HTH deoR-type" evidence="4">
    <location>
        <begin position="7"/>
        <end position="62"/>
    </location>
</feature>
<dbReference type="GO" id="GO:0003700">
    <property type="term" value="F:DNA-binding transcription factor activity"/>
    <property type="evidence" value="ECO:0007669"/>
    <property type="project" value="InterPro"/>
</dbReference>
<keyword evidence="3" id="KW-0804">Transcription</keyword>
<protein>
    <submittedName>
        <fullName evidence="5">DeoR family transcriptional regulator</fullName>
    </submittedName>
</protein>
<gene>
    <name evidence="5" type="ORF">BA062_17470</name>
</gene>
<dbReference type="InterPro" id="IPR018356">
    <property type="entry name" value="Tscrpt_reg_HTH_DeoR_CS"/>
</dbReference>
<dbReference type="InterPro" id="IPR037171">
    <property type="entry name" value="NagB/RpiA_transferase-like"/>
</dbReference>
<dbReference type="SUPFAM" id="SSF100950">
    <property type="entry name" value="NagB/RpiA/CoA transferase-like"/>
    <property type="match status" value="1"/>
</dbReference>
<evidence type="ECO:0000256" key="2">
    <source>
        <dbReference type="ARBA" id="ARBA00023125"/>
    </source>
</evidence>
<reference evidence="5 6" key="1">
    <citation type="submission" date="2016-07" db="EMBL/GenBank/DDBJ databases">
        <title>Draft genome sequence of Prauserella sp. YIM 121212, isolated from alkaline soil.</title>
        <authorList>
            <person name="Ruckert C."/>
            <person name="Albersmeier A."/>
            <person name="Jiang C.-L."/>
            <person name="Jiang Y."/>
            <person name="Kalinowski J."/>
            <person name="Schneider O."/>
            <person name="Winkler A."/>
            <person name="Zotchev S.B."/>
        </authorList>
    </citation>
    <scope>NUCLEOTIDE SEQUENCE [LARGE SCALE GENOMIC DNA]</scope>
    <source>
        <strain evidence="5 6">YIM 121212</strain>
    </source>
</reference>
<dbReference type="PROSITE" id="PS51000">
    <property type="entry name" value="HTH_DEOR_2"/>
    <property type="match status" value="1"/>
</dbReference>
<dbReference type="PANTHER" id="PTHR30363">
    <property type="entry name" value="HTH-TYPE TRANSCRIPTIONAL REGULATOR SRLR-RELATED"/>
    <property type="match status" value="1"/>
</dbReference>
<evidence type="ECO:0000259" key="4">
    <source>
        <dbReference type="PROSITE" id="PS51000"/>
    </source>
</evidence>
<dbReference type="Pfam" id="PF00455">
    <property type="entry name" value="DeoRC"/>
    <property type="match status" value="1"/>
</dbReference>
<dbReference type="SMART" id="SM00420">
    <property type="entry name" value="HTH_DEOR"/>
    <property type="match status" value="1"/>
</dbReference>
<dbReference type="PROSITE" id="PS00894">
    <property type="entry name" value="HTH_DEOR_1"/>
    <property type="match status" value="1"/>
</dbReference>
<dbReference type="AlphaFoldDB" id="A0A318LNK5"/>
<sequence>MTVPRQTTTQRRTMLLAAVRGGDSNIQALAEQFGVSSSTIRRDLTELAREGHVVRTYGGALDTGPSVERTLREKDASHAEEKNAVARTAAGLVRDGEVVLLDAGTTTGRLAHHLAGRSGLTVVTNGLTVLLALADSPDIEVVVLGGRLRHPNEAILGPTVERQLRHIAPDRVFLGADGLTARRGLCAPTLEQAQLKHAMLHAGLESYVLVDHSKLDSAPFSYWAPMDREHTVIVDDGDPAALEPFESVPGCALLPVRVSGAVSEP</sequence>
<dbReference type="InterPro" id="IPR036390">
    <property type="entry name" value="WH_DNA-bd_sf"/>
</dbReference>
<evidence type="ECO:0000313" key="6">
    <source>
        <dbReference type="Proteomes" id="UP000247892"/>
    </source>
</evidence>
<dbReference type="GO" id="GO:0003677">
    <property type="term" value="F:DNA binding"/>
    <property type="evidence" value="ECO:0007669"/>
    <property type="project" value="UniProtKB-KW"/>
</dbReference>
<dbReference type="Pfam" id="PF08220">
    <property type="entry name" value="HTH_DeoR"/>
    <property type="match status" value="1"/>
</dbReference>
<dbReference type="Proteomes" id="UP000247892">
    <property type="component" value="Unassembled WGS sequence"/>
</dbReference>
<dbReference type="PANTHER" id="PTHR30363:SF44">
    <property type="entry name" value="AGA OPERON TRANSCRIPTIONAL REPRESSOR-RELATED"/>
    <property type="match status" value="1"/>
</dbReference>
<dbReference type="InterPro" id="IPR014036">
    <property type="entry name" value="DeoR-like_C"/>
</dbReference>
<organism evidence="5 6">
    <name type="scientific">Prauserella flavalba</name>
    <dbReference type="NCBI Taxonomy" id="1477506"/>
    <lineage>
        <taxon>Bacteria</taxon>
        <taxon>Bacillati</taxon>
        <taxon>Actinomycetota</taxon>
        <taxon>Actinomycetes</taxon>
        <taxon>Pseudonocardiales</taxon>
        <taxon>Pseudonocardiaceae</taxon>
        <taxon>Prauserella</taxon>
    </lineage>
</organism>
<dbReference type="InterPro" id="IPR050313">
    <property type="entry name" value="Carb_Metab_HTH_regulators"/>
</dbReference>
<dbReference type="Gene3D" id="1.10.10.10">
    <property type="entry name" value="Winged helix-like DNA-binding domain superfamily/Winged helix DNA-binding domain"/>
    <property type="match status" value="1"/>
</dbReference>
<dbReference type="InterPro" id="IPR036388">
    <property type="entry name" value="WH-like_DNA-bd_sf"/>
</dbReference>
<comment type="caution">
    <text evidence="5">The sequence shown here is derived from an EMBL/GenBank/DDBJ whole genome shotgun (WGS) entry which is preliminary data.</text>
</comment>
<dbReference type="InterPro" id="IPR001034">
    <property type="entry name" value="DeoR_HTH"/>
</dbReference>
<dbReference type="SMART" id="SM01134">
    <property type="entry name" value="DeoRC"/>
    <property type="match status" value="1"/>
</dbReference>
<dbReference type="RefSeq" id="WP_110338002.1">
    <property type="nucleotide sequence ID" value="NZ_JBHVKT010000010.1"/>
</dbReference>
<dbReference type="OrthoDB" id="7688673at2"/>
<proteinExistence type="predicted"/>
<dbReference type="PRINTS" id="PR00037">
    <property type="entry name" value="HTHLACR"/>
</dbReference>
<dbReference type="SUPFAM" id="SSF46785">
    <property type="entry name" value="Winged helix' DNA-binding domain"/>
    <property type="match status" value="1"/>
</dbReference>
<evidence type="ECO:0000313" key="5">
    <source>
        <dbReference type="EMBL" id="PXY33995.1"/>
    </source>
</evidence>
<accession>A0A318LNK5</accession>
<keyword evidence="2" id="KW-0238">DNA-binding</keyword>
<evidence type="ECO:0000256" key="1">
    <source>
        <dbReference type="ARBA" id="ARBA00023015"/>
    </source>
</evidence>
<keyword evidence="6" id="KW-1185">Reference proteome</keyword>
<dbReference type="Gene3D" id="3.40.50.1360">
    <property type="match status" value="1"/>
</dbReference>
<name>A0A318LNK5_9PSEU</name>
<keyword evidence="1" id="KW-0805">Transcription regulation</keyword>
<evidence type="ECO:0000256" key="3">
    <source>
        <dbReference type="ARBA" id="ARBA00023163"/>
    </source>
</evidence>
<dbReference type="EMBL" id="MASU01000006">
    <property type="protein sequence ID" value="PXY33995.1"/>
    <property type="molecule type" value="Genomic_DNA"/>
</dbReference>